<protein>
    <submittedName>
        <fullName evidence="1">Uncharacterized protein</fullName>
    </submittedName>
</protein>
<dbReference type="OrthoDB" id="6368842at2"/>
<reference evidence="1 2" key="1">
    <citation type="journal article" date="2005" name="Nucleic Acids Res.">
        <title>Genomic blueprint of Hahella chejuensis, a marine microbe producing an algicidal agent.</title>
        <authorList>
            <person name="Jeong H."/>
            <person name="Yim J.H."/>
            <person name="Lee C."/>
            <person name="Choi S.-H."/>
            <person name="Park Y.K."/>
            <person name="Yoon S.H."/>
            <person name="Hur C.-G."/>
            <person name="Kang H.-Y."/>
            <person name="Kim D."/>
            <person name="Lee H.H."/>
            <person name="Park K.H."/>
            <person name="Park S.-H."/>
            <person name="Park H.-S."/>
            <person name="Lee H.K."/>
            <person name="Oh T.K."/>
            <person name="Kim J.F."/>
        </authorList>
    </citation>
    <scope>NUCLEOTIDE SEQUENCE [LARGE SCALE GENOMIC DNA]</scope>
    <source>
        <strain evidence="1 2">KCTC 2396</strain>
    </source>
</reference>
<gene>
    <name evidence="1" type="ordered locus">HCH_04038</name>
</gene>
<dbReference type="EMBL" id="CP000155">
    <property type="protein sequence ID" value="ABC30753.1"/>
    <property type="molecule type" value="Genomic_DNA"/>
</dbReference>
<dbReference type="RefSeq" id="WP_011397820.1">
    <property type="nucleotide sequence ID" value="NC_007645.1"/>
</dbReference>
<proteinExistence type="predicted"/>
<sequence length="100" mass="11576">MSTTQYADSLREFLVRKIVKAERELQQLKMDYCRFMYGISHRTQIKFEGGVYLVQSVDLNSMQRLDNGEWGKPCVTAIRLDGGESEKASPRLIPSQWELC</sequence>
<dbReference type="KEGG" id="hch:HCH_04038"/>
<evidence type="ECO:0000313" key="1">
    <source>
        <dbReference type="EMBL" id="ABC30753.1"/>
    </source>
</evidence>
<dbReference type="AlphaFoldDB" id="Q2SF21"/>
<dbReference type="HOGENOM" id="CLU_2260363_0_0_6"/>
<evidence type="ECO:0000313" key="2">
    <source>
        <dbReference type="Proteomes" id="UP000000238"/>
    </source>
</evidence>
<accession>Q2SF21</accession>
<dbReference type="Proteomes" id="UP000000238">
    <property type="component" value="Chromosome"/>
</dbReference>
<organism evidence="1 2">
    <name type="scientific">Hahella chejuensis (strain KCTC 2396)</name>
    <dbReference type="NCBI Taxonomy" id="349521"/>
    <lineage>
        <taxon>Bacteria</taxon>
        <taxon>Pseudomonadati</taxon>
        <taxon>Pseudomonadota</taxon>
        <taxon>Gammaproteobacteria</taxon>
        <taxon>Oceanospirillales</taxon>
        <taxon>Hahellaceae</taxon>
        <taxon>Hahella</taxon>
    </lineage>
</organism>
<keyword evidence="2" id="KW-1185">Reference proteome</keyword>
<dbReference type="eggNOG" id="ENOG50348JC">
    <property type="taxonomic scope" value="Bacteria"/>
</dbReference>
<name>Q2SF21_HAHCH</name>